<sequence>MDIKQADSAAEALEQARWAGVGSSIYRERAAKDRADFYSFFFNFLIDIFYQKKFPTAFLLAKVFPAQRLLLEIFC</sequence>
<proteinExistence type="predicted"/>
<keyword evidence="2" id="KW-1185">Reference proteome</keyword>
<evidence type="ECO:0000313" key="2">
    <source>
        <dbReference type="Proteomes" id="UP000233837"/>
    </source>
</evidence>
<evidence type="ECO:0000313" key="1">
    <source>
        <dbReference type="EMBL" id="PKU65041.1"/>
    </source>
</evidence>
<accession>A0A2I0VNR1</accession>
<reference evidence="1 2" key="2">
    <citation type="journal article" date="2017" name="Nature">
        <title>The Apostasia genome and the evolution of orchids.</title>
        <authorList>
            <person name="Zhang G.Q."/>
            <person name="Liu K.W."/>
            <person name="Li Z."/>
            <person name="Lohaus R."/>
            <person name="Hsiao Y.Y."/>
            <person name="Niu S.C."/>
            <person name="Wang J.Y."/>
            <person name="Lin Y.C."/>
            <person name="Xu Q."/>
            <person name="Chen L.J."/>
            <person name="Yoshida K."/>
            <person name="Fujiwara S."/>
            <person name="Wang Z.W."/>
            <person name="Zhang Y.Q."/>
            <person name="Mitsuda N."/>
            <person name="Wang M."/>
            <person name="Liu G.H."/>
            <person name="Pecoraro L."/>
            <person name="Huang H.X."/>
            <person name="Xiao X.J."/>
            <person name="Lin M."/>
            <person name="Wu X.Y."/>
            <person name="Wu W.L."/>
            <person name="Chen Y.Y."/>
            <person name="Chang S.B."/>
            <person name="Sakamoto S."/>
            <person name="Ohme-Takagi M."/>
            <person name="Yagi M."/>
            <person name="Zeng S.J."/>
            <person name="Shen C.Y."/>
            <person name="Yeh C.M."/>
            <person name="Luo Y.B."/>
            <person name="Tsai W.C."/>
            <person name="Van de Peer Y."/>
            <person name="Liu Z.J."/>
        </authorList>
    </citation>
    <scope>NUCLEOTIDE SEQUENCE [LARGE SCALE GENOMIC DNA]</scope>
    <source>
        <tissue evidence="1">The whole plant</tissue>
    </source>
</reference>
<dbReference type="Proteomes" id="UP000233837">
    <property type="component" value="Unassembled WGS sequence"/>
</dbReference>
<reference evidence="1 2" key="1">
    <citation type="journal article" date="2016" name="Sci. Rep.">
        <title>The Dendrobium catenatum Lindl. genome sequence provides insights into polysaccharide synthase, floral development and adaptive evolution.</title>
        <authorList>
            <person name="Zhang G.Q."/>
            <person name="Xu Q."/>
            <person name="Bian C."/>
            <person name="Tsai W.C."/>
            <person name="Yeh C.M."/>
            <person name="Liu K.W."/>
            <person name="Yoshida K."/>
            <person name="Zhang L.S."/>
            <person name="Chang S.B."/>
            <person name="Chen F."/>
            <person name="Shi Y."/>
            <person name="Su Y.Y."/>
            <person name="Zhang Y.Q."/>
            <person name="Chen L.J."/>
            <person name="Yin Y."/>
            <person name="Lin M."/>
            <person name="Huang H."/>
            <person name="Deng H."/>
            <person name="Wang Z.W."/>
            <person name="Zhu S.L."/>
            <person name="Zhao X."/>
            <person name="Deng C."/>
            <person name="Niu S.C."/>
            <person name="Huang J."/>
            <person name="Wang M."/>
            <person name="Liu G.H."/>
            <person name="Yang H.J."/>
            <person name="Xiao X.J."/>
            <person name="Hsiao Y.Y."/>
            <person name="Wu W.L."/>
            <person name="Chen Y.Y."/>
            <person name="Mitsuda N."/>
            <person name="Ohme-Takagi M."/>
            <person name="Luo Y.B."/>
            <person name="Van de Peer Y."/>
            <person name="Liu Z.J."/>
        </authorList>
    </citation>
    <scope>NUCLEOTIDE SEQUENCE [LARGE SCALE GENOMIC DNA]</scope>
    <source>
        <tissue evidence="1">The whole plant</tissue>
    </source>
</reference>
<dbReference type="AlphaFoldDB" id="A0A2I0VNR1"/>
<organism evidence="1 2">
    <name type="scientific">Dendrobium catenatum</name>
    <dbReference type="NCBI Taxonomy" id="906689"/>
    <lineage>
        <taxon>Eukaryota</taxon>
        <taxon>Viridiplantae</taxon>
        <taxon>Streptophyta</taxon>
        <taxon>Embryophyta</taxon>
        <taxon>Tracheophyta</taxon>
        <taxon>Spermatophyta</taxon>
        <taxon>Magnoliopsida</taxon>
        <taxon>Liliopsida</taxon>
        <taxon>Asparagales</taxon>
        <taxon>Orchidaceae</taxon>
        <taxon>Epidendroideae</taxon>
        <taxon>Malaxideae</taxon>
        <taxon>Dendrobiinae</taxon>
        <taxon>Dendrobium</taxon>
    </lineage>
</organism>
<dbReference type="EMBL" id="KZ503378">
    <property type="protein sequence ID" value="PKU65041.1"/>
    <property type="molecule type" value="Genomic_DNA"/>
</dbReference>
<protein>
    <submittedName>
        <fullName evidence="1">Uncharacterized protein</fullName>
    </submittedName>
</protein>
<name>A0A2I0VNR1_9ASPA</name>
<gene>
    <name evidence="1" type="ORF">MA16_Dca004656</name>
</gene>